<dbReference type="Proteomes" id="UP001163846">
    <property type="component" value="Unassembled WGS sequence"/>
</dbReference>
<sequence length="214" mass="23891">MSDSDDSDNGLSPTVSSTESLDASLTEQLTNWNMESAPTCRPGVFESSNPLFDQRCYKDWADASGRVTNIKGSRHKGYKSWAQALEGWKQNCRAYHNHPPGFVDGTPYLSPPRPETPPSITPPPSCYNTEHLMGPDSSQHQHAPQYSMHRPVNHSSNDSHVRYWAIHSPDFVGVVSSINQAQAILDDATERNNVISLRLVTDLVEAEEWLRSQD</sequence>
<name>A0AA38NZP9_9AGAR</name>
<evidence type="ECO:0000313" key="2">
    <source>
        <dbReference type="EMBL" id="KAJ3833602.1"/>
    </source>
</evidence>
<evidence type="ECO:0000313" key="3">
    <source>
        <dbReference type="Proteomes" id="UP001163846"/>
    </source>
</evidence>
<gene>
    <name evidence="2" type="ORF">F5878DRAFT_665509</name>
</gene>
<feature type="compositionally biased region" description="Polar residues" evidence="1">
    <location>
        <begin position="9"/>
        <end position="30"/>
    </location>
</feature>
<feature type="region of interest" description="Disordered" evidence="1">
    <location>
        <begin position="1"/>
        <end position="30"/>
    </location>
</feature>
<evidence type="ECO:0000256" key="1">
    <source>
        <dbReference type="SAM" id="MobiDB-lite"/>
    </source>
</evidence>
<accession>A0AA38NZP9</accession>
<reference evidence="2" key="1">
    <citation type="submission" date="2022-08" db="EMBL/GenBank/DDBJ databases">
        <authorList>
            <consortium name="DOE Joint Genome Institute"/>
            <person name="Min B."/>
            <person name="Riley R."/>
            <person name="Sierra-Patev S."/>
            <person name="Naranjo-Ortiz M."/>
            <person name="Looney B."/>
            <person name="Konkel Z."/>
            <person name="Slot J.C."/>
            <person name="Sakamoto Y."/>
            <person name="Steenwyk J.L."/>
            <person name="Rokas A."/>
            <person name="Carro J."/>
            <person name="Camarero S."/>
            <person name="Ferreira P."/>
            <person name="Molpeceres G."/>
            <person name="Ruiz-Duenas F.J."/>
            <person name="Serrano A."/>
            <person name="Henrissat B."/>
            <person name="Drula E."/>
            <person name="Hughes K.W."/>
            <person name="Mata J.L."/>
            <person name="Ishikawa N.K."/>
            <person name="Vargas-Isla R."/>
            <person name="Ushijima S."/>
            <person name="Smith C.A."/>
            <person name="Ahrendt S."/>
            <person name="Andreopoulos W."/>
            <person name="He G."/>
            <person name="Labutti K."/>
            <person name="Lipzen A."/>
            <person name="Ng V."/>
            <person name="Sandor L."/>
            <person name="Barry K."/>
            <person name="Martinez A.T."/>
            <person name="Xiao Y."/>
            <person name="Gibbons J.G."/>
            <person name="Terashima K."/>
            <person name="Hibbett D.S."/>
            <person name="Grigoriev I.V."/>
        </authorList>
    </citation>
    <scope>NUCLEOTIDE SEQUENCE</scope>
    <source>
        <strain evidence="2">TFB9207</strain>
    </source>
</reference>
<dbReference type="EMBL" id="MU806665">
    <property type="protein sequence ID" value="KAJ3833602.1"/>
    <property type="molecule type" value="Genomic_DNA"/>
</dbReference>
<keyword evidence="3" id="KW-1185">Reference proteome</keyword>
<proteinExistence type="predicted"/>
<dbReference type="AlphaFoldDB" id="A0AA38NZP9"/>
<comment type="caution">
    <text evidence="2">The sequence shown here is derived from an EMBL/GenBank/DDBJ whole genome shotgun (WGS) entry which is preliminary data.</text>
</comment>
<protein>
    <submittedName>
        <fullName evidence="2">Uncharacterized protein</fullName>
    </submittedName>
</protein>
<organism evidence="2 3">
    <name type="scientific">Lentinula raphanica</name>
    <dbReference type="NCBI Taxonomy" id="153919"/>
    <lineage>
        <taxon>Eukaryota</taxon>
        <taxon>Fungi</taxon>
        <taxon>Dikarya</taxon>
        <taxon>Basidiomycota</taxon>
        <taxon>Agaricomycotina</taxon>
        <taxon>Agaricomycetes</taxon>
        <taxon>Agaricomycetidae</taxon>
        <taxon>Agaricales</taxon>
        <taxon>Marasmiineae</taxon>
        <taxon>Omphalotaceae</taxon>
        <taxon>Lentinula</taxon>
    </lineage>
</organism>